<protein>
    <submittedName>
        <fullName evidence="1">DExH-box ATP-dependent RNA helicase DExH11</fullName>
    </submittedName>
</protein>
<evidence type="ECO:0000313" key="2">
    <source>
        <dbReference type="Proteomes" id="UP000829398"/>
    </source>
</evidence>
<keyword evidence="1" id="KW-0347">Helicase</keyword>
<dbReference type="Proteomes" id="UP000829398">
    <property type="component" value="Chromosome 8"/>
</dbReference>
<keyword evidence="1" id="KW-0547">Nucleotide-binding</keyword>
<keyword evidence="1" id="KW-0067">ATP-binding</keyword>
<dbReference type="EMBL" id="CM039177">
    <property type="protein sequence ID" value="KAH9701579.1"/>
    <property type="molecule type" value="Genomic_DNA"/>
</dbReference>
<evidence type="ECO:0000313" key="1">
    <source>
        <dbReference type="EMBL" id="KAH9701579.1"/>
    </source>
</evidence>
<keyword evidence="1" id="KW-0378">Hydrolase</keyword>
<name>A0ACB8IXD7_CITSI</name>
<comment type="caution">
    <text evidence="1">The sequence shown here is derived from an EMBL/GenBank/DDBJ whole genome shotgun (WGS) entry which is preliminary data.</text>
</comment>
<proteinExistence type="predicted"/>
<reference evidence="2" key="1">
    <citation type="journal article" date="2023" name="Hortic. Res.">
        <title>A chromosome-level phased genome enabling allele-level studies in sweet orange: a case study on citrus Huanglongbing tolerance.</title>
        <authorList>
            <person name="Wu B."/>
            <person name="Yu Q."/>
            <person name="Deng Z."/>
            <person name="Duan Y."/>
            <person name="Luo F."/>
            <person name="Gmitter F. Jr."/>
        </authorList>
    </citation>
    <scope>NUCLEOTIDE SEQUENCE [LARGE SCALE GENOMIC DNA]</scope>
    <source>
        <strain evidence="2">cv. Valencia</strain>
    </source>
</reference>
<accession>A0ACB8IXD7</accession>
<keyword evidence="2" id="KW-1185">Reference proteome</keyword>
<sequence length="1308" mass="146221">MNRIQATNELAFRVGFSGHSGHLRVEPLYTVEDRTDPIKSLPDFILPPAFPRETAESIKEHIEDKYLSMGLDTNEFSPEKVGRQWDFDWFEMAKVPLEPSLAQSVVAPVWEVPFRRQKKQGKWEPNSVQVDVSELMLGAQDSGPLPRVAGPAKDFVRGSINSRPFRPGGLEDSQSLERILPDGASNGEWVQEILKGGPAQVVPPSFKQGLDLGELQAYPCLWNVYKDQDQSSLKSTSDEKLNELSVQFDDLFKKAWEEDVAEFEKDGPQLEPESIDSDAEGKTTVGFNSVKEADLSVLDEILSVKSGGTTSILDDGGGQQQKEAWVVSGSTEAIADRFHELVPDLALDFPFELDNFQKEAIYYLENGDSVFVAAHTSAGKTVVAEYAFALATKHCTRAVYTAPIKTISNQKYRDFSGKFDVGLLTGDVSLRPEASCLIMTTEILRSMLYRVHVPKLFSSVGSTKVPNTVEFADWIGRTKQKKIRVTGTTKRPVPLEHCLFYSGEFYKVCENEAFIPQGWKAAKDAYKRKNLSAASGATGSYAGASSPRDGARAQKREHPNRGKQNKHSGMQNSGNFSGSGWNQNSGGSQNNWGLRRSEVSIWLTLINKLSKKSLLPVVIFCFSKNHCDKLADGMSGIDLTSSSEKSEIRVFCDKAFSRLKGSDRNLPQIVRVQSLLRRGIAIHHAGLLPIVKEVIEMLFCRGVVKVLFSTETFAMGVNAPARTVVFDNLRKFDGREFRQLLPGEYTQMAGRAGRRGLDKIGTVVVLCRDEIPGESDLKHIIVGSATRLESQFRLTYIMILHLLRVEELKVEDMLKRSFAEFHSQKKLPEQQQLLMRKLAQPPKTIECIKGEPAIEEYYDMYYEAEKYNNQITEAFMQSAHQFLMPGRVLFVKSQTGQDHLLGAVVKAPSANNKEYIVMLLKPDLPSAAETSLDKKSGDFSEGYFVIPKSKRGLEEEYCGSVSHRKGSGVINIKLPYHGAAAGVSYEVRGIEKKELLCICNCKIKIDQVGLLEDVSSAAFSKTVQQLLVLKSDEKKYPQALDPVKDLKLKDMNLVEAYYKWAGLLRKMAANKCHGCIKLEEHMKLTKENKRHKDEVNTLKFQMSDEALQQMPDFQGRIDVLKEIGCIDADLVVQIKGRVACEMNSGEELICTECLFENQLDDLEPEEAVAIMSAFVFQQRNTSEPSLTPKLSVAKERLYNTAIRLGELQAHFKVQIDPEEYARDNLKFGLVEVVYEWAKGTPFADICELTDVPEGLIVRTIVRLDETCREFRNAAAIMGNSALYKKMETASNAIKRDIVFAASLYITGV</sequence>
<gene>
    <name evidence="1" type="ORF">KPL71_025055</name>
</gene>
<organism evidence="1 2">
    <name type="scientific">Citrus sinensis</name>
    <name type="common">Sweet orange</name>
    <name type="synonym">Citrus aurantium var. sinensis</name>
    <dbReference type="NCBI Taxonomy" id="2711"/>
    <lineage>
        <taxon>Eukaryota</taxon>
        <taxon>Viridiplantae</taxon>
        <taxon>Streptophyta</taxon>
        <taxon>Embryophyta</taxon>
        <taxon>Tracheophyta</taxon>
        <taxon>Spermatophyta</taxon>
        <taxon>Magnoliopsida</taxon>
        <taxon>eudicotyledons</taxon>
        <taxon>Gunneridae</taxon>
        <taxon>Pentapetalae</taxon>
        <taxon>rosids</taxon>
        <taxon>malvids</taxon>
        <taxon>Sapindales</taxon>
        <taxon>Rutaceae</taxon>
        <taxon>Aurantioideae</taxon>
        <taxon>Citrus</taxon>
    </lineage>
</organism>